<evidence type="ECO:0000313" key="2">
    <source>
        <dbReference type="EMBL" id="CAK7930865.1"/>
    </source>
</evidence>
<dbReference type="Proteomes" id="UP001162060">
    <property type="component" value="Unassembled WGS sequence"/>
</dbReference>
<feature type="compositionally biased region" description="Basic and acidic residues" evidence="1">
    <location>
        <begin position="47"/>
        <end position="65"/>
    </location>
</feature>
<feature type="region of interest" description="Disordered" evidence="1">
    <location>
        <begin position="40"/>
        <end position="65"/>
    </location>
</feature>
<accession>A0AAV1U8D1</accession>
<organism evidence="2 3">
    <name type="scientific">Peronospora matthiolae</name>
    <dbReference type="NCBI Taxonomy" id="2874970"/>
    <lineage>
        <taxon>Eukaryota</taxon>
        <taxon>Sar</taxon>
        <taxon>Stramenopiles</taxon>
        <taxon>Oomycota</taxon>
        <taxon>Peronosporomycetes</taxon>
        <taxon>Peronosporales</taxon>
        <taxon>Peronosporaceae</taxon>
        <taxon>Peronospora</taxon>
    </lineage>
</organism>
<comment type="caution">
    <text evidence="2">The sequence shown here is derived from an EMBL/GenBank/DDBJ whole genome shotgun (WGS) entry which is preliminary data.</text>
</comment>
<proteinExistence type="predicted"/>
<evidence type="ECO:0000256" key="1">
    <source>
        <dbReference type="SAM" id="MobiDB-lite"/>
    </source>
</evidence>
<sequence>MSDKLFPARFWTRISDWFLVTDMIDSRWELFQIVRGLSAGEDAGGSSKHEKQHSKDGTLDHRLVD</sequence>
<evidence type="ECO:0000313" key="3">
    <source>
        <dbReference type="Proteomes" id="UP001162060"/>
    </source>
</evidence>
<protein>
    <submittedName>
        <fullName evidence="2">Uncharacterized protein</fullName>
    </submittedName>
</protein>
<dbReference type="EMBL" id="CAKLBY020000169">
    <property type="protein sequence ID" value="CAK7930865.1"/>
    <property type="molecule type" value="Genomic_DNA"/>
</dbReference>
<dbReference type="AlphaFoldDB" id="A0AAV1U8D1"/>
<reference evidence="2" key="1">
    <citation type="submission" date="2024-01" db="EMBL/GenBank/DDBJ databases">
        <authorList>
            <person name="Webb A."/>
        </authorList>
    </citation>
    <scope>NUCLEOTIDE SEQUENCE</scope>
    <source>
        <strain evidence="2">Pm1</strain>
    </source>
</reference>
<name>A0AAV1U8D1_9STRA</name>
<gene>
    <name evidence="2" type="ORF">PM001_LOCUS16015</name>
</gene>